<sequence>MKQTVEKWRRYELTIADGPTDGNPFRDVQFTATFEHNNHKVTVDGFYDGNGEYKVRYMPEVEGDYTVTTHSNVAKLNGVTDAFTVTPAESDNHGPVRVSGKTHFAYADGTGYIPFGTTAYAWTVQPEKVQEETLETLKENKFNKIRMLVFPKSYDYNTKEPAVYPFEGKPKVKRGGTDWIFDASDTGFDFTRPVPEYFQNLEHRIDQLDSIGIEADLILFNPYDRWGFARMGMENNLEYLKYVIARLASYKNVWWALANEYDLMDLVGQIPLKDWDRIGQFVHEKDPSQHLESIHNFYDPPQHKDTTKNWYDHTKPWITHVSVQTDNVFLIPKWIEEYQKPVVDDECRYEGNLEFGWGDNSAQRMMDNFWRVILRGGGCTHGETYIDKLDTDRPIWWAHGGKLYGESQKKINFLYDLLQDNGFDWVKPQATSGPTWELAVGSTPDEKKWLVYFGDNQPEFELFSFLPKGKKYSAKLINAWDETIEDFDDEITSDQKFHLPRKPYQAMLLTEE</sequence>
<dbReference type="PANTHER" id="PTHR37836">
    <property type="entry name" value="LMO1036 PROTEIN"/>
    <property type="match status" value="1"/>
</dbReference>
<dbReference type="PATRIC" id="fig|748671.3.peg.1557"/>
<evidence type="ECO:0000259" key="3">
    <source>
        <dbReference type="Pfam" id="PF18310"/>
    </source>
</evidence>
<dbReference type="AlphaFoldDB" id="D5GZ20"/>
<organism evidence="4 5">
    <name type="scientific">Lactobacillus crispatus (strain ST1)</name>
    <dbReference type="NCBI Taxonomy" id="748671"/>
    <lineage>
        <taxon>Bacteria</taxon>
        <taxon>Bacillati</taxon>
        <taxon>Bacillota</taxon>
        <taxon>Bacilli</taxon>
        <taxon>Lactobacillales</taxon>
        <taxon>Lactobacillaceae</taxon>
        <taxon>Lactobacillus</taxon>
    </lineage>
</organism>
<dbReference type="Gene3D" id="2.60.40.3950">
    <property type="match status" value="1"/>
</dbReference>
<proteinExistence type="predicted"/>
<dbReference type="KEGG" id="lcr:LCRIS_01582"/>
<evidence type="ECO:0000313" key="4">
    <source>
        <dbReference type="EMBL" id="CBL51029.1"/>
    </source>
</evidence>
<evidence type="ECO:0000259" key="1">
    <source>
        <dbReference type="Pfam" id="PF13204"/>
    </source>
</evidence>
<dbReference type="Proteomes" id="UP000002371">
    <property type="component" value="Chromosome"/>
</dbReference>
<evidence type="ECO:0000259" key="2">
    <source>
        <dbReference type="Pfam" id="PF16586"/>
    </source>
</evidence>
<dbReference type="InterPro" id="IPR032260">
    <property type="entry name" value="DUF5060"/>
</dbReference>
<dbReference type="Pfam" id="PF13204">
    <property type="entry name" value="Apiosidase"/>
    <property type="match status" value="1"/>
</dbReference>
<name>D5GZ20_LACCS</name>
<dbReference type="SUPFAM" id="SSF51445">
    <property type="entry name" value="(Trans)glycosidases"/>
    <property type="match status" value="1"/>
</dbReference>
<dbReference type="GO" id="GO:0016787">
    <property type="term" value="F:hydrolase activity"/>
    <property type="evidence" value="ECO:0007669"/>
    <property type="project" value="UniProtKB-KW"/>
</dbReference>
<reference evidence="4 5" key="1">
    <citation type="journal article" date="2010" name="J. Bacteriol.">
        <title>Genome sequence of Lactobacillus crispatus ST1.</title>
        <authorList>
            <person name="Ojala T."/>
            <person name="Kuparinen V."/>
            <person name="Koskinen J.P."/>
            <person name="Alatalo E."/>
            <person name="Holm L."/>
            <person name="Auvinen P."/>
            <person name="Edelman S."/>
            <person name="Westerlund-Wikstrom B."/>
            <person name="Korhonen T.K."/>
            <person name="Paulin L."/>
            <person name="Kankainen M."/>
        </authorList>
    </citation>
    <scope>NUCLEOTIDE SEQUENCE [LARGE SCALE GENOMIC DNA]</scope>
    <source>
        <strain evidence="4 5">ST1</strain>
    </source>
</reference>
<gene>
    <name evidence="4" type="ordered locus">LCRIS_01582</name>
</gene>
<accession>D5GZ20</accession>
<feature type="domain" description="DUF5605" evidence="3">
    <location>
        <begin position="436"/>
        <end position="509"/>
    </location>
</feature>
<dbReference type="HOGENOM" id="CLU_509868_0_0_9"/>
<dbReference type="InterPro" id="IPR017853">
    <property type="entry name" value="GH"/>
</dbReference>
<keyword evidence="4" id="KW-0378">Hydrolase</keyword>
<dbReference type="InterPro" id="IPR025277">
    <property type="entry name" value="Apiosidase-like_cat_dom"/>
</dbReference>
<dbReference type="PANTHER" id="PTHR37836:SF2">
    <property type="entry name" value="DUF4038 DOMAIN-CONTAINING PROTEIN"/>
    <property type="match status" value="1"/>
</dbReference>
<evidence type="ECO:0000313" key="5">
    <source>
        <dbReference type="Proteomes" id="UP000002371"/>
    </source>
</evidence>
<feature type="domain" description="Apiosidase-like catalytic" evidence="1">
    <location>
        <begin position="101"/>
        <end position="393"/>
    </location>
</feature>
<dbReference type="EMBL" id="FN692037">
    <property type="protein sequence ID" value="CBL51029.1"/>
    <property type="molecule type" value="Genomic_DNA"/>
</dbReference>
<dbReference type="Gene3D" id="2.60.40.10">
    <property type="entry name" value="Immunoglobulins"/>
    <property type="match status" value="1"/>
</dbReference>
<dbReference type="Gene3D" id="3.20.20.80">
    <property type="entry name" value="Glycosidases"/>
    <property type="match status" value="1"/>
</dbReference>
<dbReference type="Pfam" id="PF16586">
    <property type="entry name" value="DUF5060"/>
    <property type="match status" value="1"/>
</dbReference>
<reference key="2">
    <citation type="submission" date="2010-03" db="EMBL/GenBank/DDBJ databases">
        <title>Genome Sequence of Lactobacillus crispatus ST1.</title>
        <authorList>
            <person name="Ojala T."/>
            <person name="Kuparinen V."/>
            <person name="Koskinen J.P."/>
            <person name="Alatalo E."/>
            <person name="Holm L."/>
            <person name="Auvinen P."/>
            <person name="Edelman S."/>
            <person name="Westerlund-Wikstroem B."/>
            <person name="Korhonen T.K."/>
            <person name="Paulin L."/>
            <person name="Kankainen M."/>
        </authorList>
    </citation>
    <scope>NUCLEOTIDE SEQUENCE</scope>
    <source>
        <strain>ST1</strain>
    </source>
</reference>
<dbReference type="eggNOG" id="COG5512">
    <property type="taxonomic scope" value="Bacteria"/>
</dbReference>
<dbReference type="InterPro" id="IPR013783">
    <property type="entry name" value="Ig-like_fold"/>
</dbReference>
<feature type="domain" description="DUF5060" evidence="2">
    <location>
        <begin position="4"/>
        <end position="72"/>
    </location>
</feature>
<dbReference type="RefSeq" id="WP_013086733.1">
    <property type="nucleotide sequence ID" value="NC_014106.1"/>
</dbReference>
<protein>
    <submittedName>
        <fullName evidence="4">Glycoside hydrolase</fullName>
    </submittedName>
</protein>
<dbReference type="InterPro" id="IPR041239">
    <property type="entry name" value="DUF5605"/>
</dbReference>
<dbReference type="Pfam" id="PF18310">
    <property type="entry name" value="DUF5605"/>
    <property type="match status" value="1"/>
</dbReference>